<comment type="caution">
    <text evidence="1">The sequence shown here is derived from an EMBL/GenBank/DDBJ whole genome shotgun (WGS) entry which is preliminary data.</text>
</comment>
<gene>
    <name evidence="1" type="ORF">AUR64_15380</name>
</gene>
<dbReference type="STRING" id="1514971.AUR64_15380"/>
<dbReference type="Proteomes" id="UP000054387">
    <property type="component" value="Unassembled WGS sequence"/>
</dbReference>
<accession>A0A0W1R6P6</accession>
<dbReference type="Gene3D" id="3.40.50.300">
    <property type="entry name" value="P-loop containing nucleotide triphosphate hydrolases"/>
    <property type="match status" value="1"/>
</dbReference>
<dbReference type="OrthoDB" id="337234at2157"/>
<dbReference type="RefSeq" id="WP_058582327.1">
    <property type="nucleotide sequence ID" value="NZ_LOPU01000029.1"/>
</dbReference>
<proteinExistence type="predicted"/>
<name>A0A0W1R6P6_9EURY</name>
<reference evidence="1 2" key="1">
    <citation type="submission" date="2015-12" db="EMBL/GenBank/DDBJ databases">
        <title>Haloprofundus marisrubri gen. nov., sp. nov., an extremely halophilic archaeon isolated from the Discovery deep brine-seawater interface in the Red Sea.</title>
        <authorList>
            <person name="Zhang G."/>
            <person name="Stingl U."/>
            <person name="Rashid M."/>
        </authorList>
    </citation>
    <scope>NUCLEOTIDE SEQUENCE [LARGE SCALE GENOMIC DNA]</scope>
    <source>
        <strain evidence="1 2">SB9</strain>
    </source>
</reference>
<dbReference type="EMBL" id="LOPU01000029">
    <property type="protein sequence ID" value="KTG09174.1"/>
    <property type="molecule type" value="Genomic_DNA"/>
</dbReference>
<organism evidence="1 2">
    <name type="scientific">Haloprofundus marisrubri</name>
    <dbReference type="NCBI Taxonomy" id="1514971"/>
    <lineage>
        <taxon>Archaea</taxon>
        <taxon>Methanobacteriati</taxon>
        <taxon>Methanobacteriota</taxon>
        <taxon>Stenosarchaea group</taxon>
        <taxon>Halobacteria</taxon>
        <taxon>Halobacteriales</taxon>
        <taxon>Haloferacaceae</taxon>
        <taxon>Haloprofundus</taxon>
    </lineage>
</organism>
<dbReference type="AlphaFoldDB" id="A0A0W1R6P6"/>
<keyword evidence="2" id="KW-1185">Reference proteome</keyword>
<evidence type="ECO:0000313" key="2">
    <source>
        <dbReference type="Proteomes" id="UP000054387"/>
    </source>
</evidence>
<protein>
    <submittedName>
        <fullName evidence="1">HTR-like protein</fullName>
    </submittedName>
</protein>
<sequence>MENIPFGVSRFDSIIGGGAPPGNVVLLSGESGAGAREFLQTSAAMTALAHANSDLFELYYGSPAANTRLPEEVHYLSFTTDEEYIGREMAYTLDDEIVDAALSAIQFRDLSPEYFQLSPIPREWYVGETSTIRDLGTRHSRDDVMSALGEYLGEHASENLVLVDSITDLVGAISDEMSWSDIAMVMKGLRKAAHQWGGLIILLVNEETLGPKELGLLTDAAGGTLRFQWESGGSKRARTMVVEEFRGVLSRIEGENIVRFEVEIEDSGLDVSDVRKIR</sequence>
<evidence type="ECO:0000313" key="1">
    <source>
        <dbReference type="EMBL" id="KTG09174.1"/>
    </source>
</evidence>
<dbReference type="SUPFAM" id="SSF52540">
    <property type="entry name" value="P-loop containing nucleoside triphosphate hydrolases"/>
    <property type="match status" value="1"/>
</dbReference>
<dbReference type="InterPro" id="IPR027417">
    <property type="entry name" value="P-loop_NTPase"/>
</dbReference>